<evidence type="ECO:0000313" key="4">
    <source>
        <dbReference type="EMBL" id="OTF86025.1"/>
    </source>
</evidence>
<organism evidence="4 5">
    <name type="scientific">Helianthus annuus</name>
    <name type="common">Common sunflower</name>
    <dbReference type="NCBI Taxonomy" id="4232"/>
    <lineage>
        <taxon>Eukaryota</taxon>
        <taxon>Viridiplantae</taxon>
        <taxon>Streptophyta</taxon>
        <taxon>Embryophyta</taxon>
        <taxon>Tracheophyta</taxon>
        <taxon>Spermatophyta</taxon>
        <taxon>Magnoliopsida</taxon>
        <taxon>eudicotyledons</taxon>
        <taxon>Gunneridae</taxon>
        <taxon>Pentapetalae</taxon>
        <taxon>asterids</taxon>
        <taxon>campanulids</taxon>
        <taxon>Asterales</taxon>
        <taxon>Asteraceae</taxon>
        <taxon>Asteroideae</taxon>
        <taxon>Heliantheae alliance</taxon>
        <taxon>Heliantheae</taxon>
        <taxon>Helianthus</taxon>
    </lineage>
</organism>
<dbReference type="PANTHER" id="PTHR47281:SF1">
    <property type="entry name" value="OS09G0557700 PROTEIN"/>
    <property type="match status" value="1"/>
</dbReference>
<dbReference type="STRING" id="4232.A0A251RNR7"/>
<dbReference type="Gramene" id="mRNA:HanXRQr2_Chr11g0480691">
    <property type="protein sequence ID" value="CDS:HanXRQr2_Chr11g0480691.1"/>
    <property type="gene ID" value="HanXRQr2_Chr11g0480691"/>
</dbReference>
<evidence type="ECO:0000259" key="2">
    <source>
        <dbReference type="PROSITE" id="PS50836"/>
    </source>
</evidence>
<dbReference type="InParanoid" id="A0A251RNR7"/>
<proteinExistence type="predicted"/>
<dbReference type="SMART" id="SM00664">
    <property type="entry name" value="DoH"/>
    <property type="match status" value="1"/>
</dbReference>
<evidence type="ECO:0000256" key="1">
    <source>
        <dbReference type="ARBA" id="ARBA00022982"/>
    </source>
</evidence>
<dbReference type="AlphaFoldDB" id="A0A251RNR7"/>
<dbReference type="CDD" id="cd09631">
    <property type="entry name" value="DOMON_DOH"/>
    <property type="match status" value="1"/>
</dbReference>
<accession>A0A251RNR7</accession>
<dbReference type="InterPro" id="IPR005018">
    <property type="entry name" value="DOMON_domain"/>
</dbReference>
<keyword evidence="1" id="KW-0249">Electron transport</keyword>
<sequence length="147" mass="16433">MGWKVQVVDGGLTDMYNNSVLLDDQQVSFFWTLSKKSISITARGEKKSGYFAIGFGSKMVNSFAYVGWVDANGKGHVKTYWIDGMNAQSLHPTKEHLTYVRCKSERGIITMEFTRPLDPNCDGDKKIECKNIVDPTSPFPIIWATGA</sequence>
<dbReference type="EMBL" id="MNCJ02000326">
    <property type="protein sequence ID" value="KAF5781199.1"/>
    <property type="molecule type" value="Genomic_DNA"/>
</dbReference>
<keyword evidence="1" id="KW-0813">Transport</keyword>
<name>A0A251RNR7_HELAN</name>
<dbReference type="Proteomes" id="UP000215914">
    <property type="component" value="Chromosome 17"/>
</dbReference>
<keyword evidence="5" id="KW-1185">Reference proteome</keyword>
<reference evidence="3 5" key="1">
    <citation type="journal article" date="2017" name="Nature">
        <title>The sunflower genome provides insights into oil metabolism, flowering and Asterid evolution.</title>
        <authorList>
            <person name="Badouin H."/>
            <person name="Gouzy J."/>
            <person name="Grassa C.J."/>
            <person name="Murat F."/>
            <person name="Staton S.E."/>
            <person name="Cottret L."/>
            <person name="Lelandais-Briere C."/>
            <person name="Owens G.L."/>
            <person name="Carrere S."/>
            <person name="Mayjonade B."/>
            <person name="Legrand L."/>
            <person name="Gill N."/>
            <person name="Kane N.C."/>
            <person name="Bowers J.E."/>
            <person name="Hubner S."/>
            <person name="Bellec A."/>
            <person name="Berard A."/>
            <person name="Berges H."/>
            <person name="Blanchet N."/>
            <person name="Boniface M.C."/>
            <person name="Brunel D."/>
            <person name="Catrice O."/>
            <person name="Chaidir N."/>
            <person name="Claudel C."/>
            <person name="Donnadieu C."/>
            <person name="Faraut T."/>
            <person name="Fievet G."/>
            <person name="Helmstetter N."/>
            <person name="King M."/>
            <person name="Knapp S.J."/>
            <person name="Lai Z."/>
            <person name="Le Paslier M.C."/>
            <person name="Lippi Y."/>
            <person name="Lorenzon L."/>
            <person name="Mandel J.R."/>
            <person name="Marage G."/>
            <person name="Marchand G."/>
            <person name="Marquand E."/>
            <person name="Bret-Mestries E."/>
            <person name="Morien E."/>
            <person name="Nambeesan S."/>
            <person name="Nguyen T."/>
            <person name="Pegot-Espagnet P."/>
            <person name="Pouilly N."/>
            <person name="Raftis F."/>
            <person name="Sallet E."/>
            <person name="Schiex T."/>
            <person name="Thomas J."/>
            <person name="Vandecasteele C."/>
            <person name="Vares D."/>
            <person name="Vear F."/>
            <person name="Vautrin S."/>
            <person name="Crespi M."/>
            <person name="Mangin B."/>
            <person name="Burke J.M."/>
            <person name="Salse J."/>
            <person name="Munos S."/>
            <person name="Vincourt P."/>
            <person name="Rieseberg L.H."/>
            <person name="Langlade N.B."/>
        </authorList>
    </citation>
    <scope>NUCLEOTIDE SEQUENCE [LARGE SCALE GENOMIC DNA]</scope>
    <source>
        <strain evidence="5">cv. SF193</strain>
        <tissue evidence="3">Leaves</tissue>
    </source>
</reference>
<dbReference type="InterPro" id="IPR045879">
    <property type="entry name" value="B561A"/>
</dbReference>
<dbReference type="EMBL" id="CM007906">
    <property type="protein sequence ID" value="OTF86025.1"/>
    <property type="molecule type" value="Genomic_DNA"/>
</dbReference>
<dbReference type="SUPFAM" id="SSF49344">
    <property type="entry name" value="CBD9-like"/>
    <property type="match status" value="1"/>
</dbReference>
<dbReference type="Gene3D" id="2.60.40.1210">
    <property type="entry name" value="Cellobiose dehydrogenase, cytochrome domain"/>
    <property type="match status" value="1"/>
</dbReference>
<dbReference type="PROSITE" id="PS50836">
    <property type="entry name" value="DOMON"/>
    <property type="match status" value="1"/>
</dbReference>
<reference evidence="3" key="3">
    <citation type="submission" date="2020-06" db="EMBL/GenBank/DDBJ databases">
        <title>Helianthus annuus Genome sequencing and assembly Release 2.</title>
        <authorList>
            <person name="Gouzy J."/>
            <person name="Langlade N."/>
            <person name="Munos S."/>
        </authorList>
    </citation>
    <scope>NUCLEOTIDE SEQUENCE</scope>
    <source>
        <tissue evidence="3">Leaves</tissue>
    </source>
</reference>
<dbReference type="Pfam" id="PF03351">
    <property type="entry name" value="DOMON"/>
    <property type="match status" value="1"/>
</dbReference>
<gene>
    <name evidence="4" type="ORF">HannXRQ_Chr17g0546261</name>
    <name evidence="3" type="ORF">HanXRQr2_Chr11g0480691</name>
</gene>
<feature type="domain" description="DOMON" evidence="2">
    <location>
        <begin position="25"/>
        <end position="146"/>
    </location>
</feature>
<evidence type="ECO:0000313" key="3">
    <source>
        <dbReference type="EMBL" id="KAF5781199.1"/>
    </source>
</evidence>
<protein>
    <submittedName>
        <fullName evidence="3 4">DOMON domain-containing protein</fullName>
    </submittedName>
</protein>
<dbReference type="PANTHER" id="PTHR47281">
    <property type="entry name" value="OS09G0557700 PROTEIN"/>
    <property type="match status" value="1"/>
</dbReference>
<dbReference type="InterPro" id="IPR045266">
    <property type="entry name" value="DOH_DOMON"/>
</dbReference>
<reference evidence="4" key="2">
    <citation type="submission" date="2017-02" db="EMBL/GenBank/DDBJ databases">
        <title>Sunflower complete genome.</title>
        <authorList>
            <person name="Langlade N."/>
            <person name="Munos S."/>
        </authorList>
    </citation>
    <scope>NUCLEOTIDE SEQUENCE [LARGE SCALE GENOMIC DNA]</scope>
    <source>
        <tissue evidence="4">Leaves</tissue>
    </source>
</reference>
<evidence type="ECO:0000313" key="5">
    <source>
        <dbReference type="Proteomes" id="UP000215914"/>
    </source>
</evidence>